<dbReference type="Pfam" id="PF16115">
    <property type="entry name" value="DUF4831"/>
    <property type="match status" value="1"/>
</dbReference>
<feature type="signal peptide" evidence="1">
    <location>
        <begin position="1"/>
        <end position="27"/>
    </location>
</feature>
<gene>
    <name evidence="2" type="ORF">BC643_1607</name>
</gene>
<name>A0A419W721_9BACT</name>
<evidence type="ECO:0000256" key="1">
    <source>
        <dbReference type="SAM" id="SignalP"/>
    </source>
</evidence>
<evidence type="ECO:0000313" key="2">
    <source>
        <dbReference type="EMBL" id="RKD91258.1"/>
    </source>
</evidence>
<protein>
    <submittedName>
        <fullName evidence="2">Uncharacterized protein DUF4831</fullName>
    </submittedName>
</protein>
<feature type="chain" id="PRO_5019418482" evidence="1">
    <location>
        <begin position="28"/>
        <end position="369"/>
    </location>
</feature>
<keyword evidence="3" id="KW-1185">Reference proteome</keyword>
<keyword evidence="1" id="KW-0732">Signal</keyword>
<comment type="caution">
    <text evidence="2">The sequence shown here is derived from an EMBL/GenBank/DDBJ whole genome shotgun (WGS) entry which is preliminary data.</text>
</comment>
<evidence type="ECO:0000313" key="3">
    <source>
        <dbReference type="Proteomes" id="UP000283387"/>
    </source>
</evidence>
<proteinExistence type="predicted"/>
<dbReference type="OrthoDB" id="1092380at2"/>
<sequence length="369" mass="40713">MKLNTKTMKFRFILFFLLAGICLQTEAQRSDKNTAPAMTDGVVYSLPRTGIRIHVTATREKLFAGPYAQFAEAMLGLKNAPMADREQWTITGVEVETFSEPDPDCVYKAKGWAGALVSLTPEGVIAGINAQSESTAMAAPVTTFLEDQPVPDFPFKDLSMNPFFEKPDSTSRNVLVAKTLQEKAQEAAHTVTKLRKRRFKTLANGYDEQLPDGKAYNVMVEELGKLEDEYVSLFIGKSYTGTYHYTFDFIPDNNSASGEVVFRFSDTKGVLPKTDLSGKPMQIELKKLDGLAASQSKLKSTAASSSEVYYRTPGKAELRLMNGVSLMAFTRLDIAQYGTVLSVPEELLDGTHHILFHPETGAIKSISTK</sequence>
<accession>A0A419W721</accession>
<dbReference type="EMBL" id="RAPN01000001">
    <property type="protein sequence ID" value="RKD91258.1"/>
    <property type="molecule type" value="Genomic_DNA"/>
</dbReference>
<dbReference type="InterPro" id="IPR032265">
    <property type="entry name" value="DUF4831"/>
</dbReference>
<dbReference type="AlphaFoldDB" id="A0A419W721"/>
<organism evidence="2 3">
    <name type="scientific">Mangrovibacterium diazotrophicum</name>
    <dbReference type="NCBI Taxonomy" id="1261403"/>
    <lineage>
        <taxon>Bacteria</taxon>
        <taxon>Pseudomonadati</taxon>
        <taxon>Bacteroidota</taxon>
        <taxon>Bacteroidia</taxon>
        <taxon>Marinilabiliales</taxon>
        <taxon>Prolixibacteraceae</taxon>
        <taxon>Mangrovibacterium</taxon>
    </lineage>
</organism>
<reference evidence="2 3" key="1">
    <citation type="submission" date="2018-09" db="EMBL/GenBank/DDBJ databases">
        <title>Genomic Encyclopedia of Archaeal and Bacterial Type Strains, Phase II (KMG-II): from individual species to whole genera.</title>
        <authorList>
            <person name="Goeker M."/>
        </authorList>
    </citation>
    <scope>NUCLEOTIDE SEQUENCE [LARGE SCALE GENOMIC DNA]</scope>
    <source>
        <strain evidence="2 3">DSM 27148</strain>
    </source>
</reference>
<dbReference type="Proteomes" id="UP000283387">
    <property type="component" value="Unassembled WGS sequence"/>
</dbReference>